<dbReference type="GO" id="GO:0045490">
    <property type="term" value="P:pectin catabolic process"/>
    <property type="evidence" value="ECO:0007669"/>
    <property type="project" value="TreeGrafter"/>
</dbReference>
<dbReference type="SUPFAM" id="SSF51445">
    <property type="entry name" value="(Trans)glycosidases"/>
    <property type="match status" value="2"/>
</dbReference>
<dbReference type="PANTHER" id="PTHR34983">
    <property type="entry name" value="ARABINOGALACTAN ENDO-BETA-1,4-GALACTANASE A"/>
    <property type="match status" value="1"/>
</dbReference>
<feature type="compositionally biased region" description="Low complexity" evidence="5">
    <location>
        <begin position="426"/>
        <end position="441"/>
    </location>
</feature>
<keyword evidence="3 4" id="KW-0326">Glycosidase</keyword>
<feature type="signal peptide" evidence="4">
    <location>
        <begin position="1"/>
        <end position="25"/>
    </location>
</feature>
<dbReference type="InterPro" id="IPR043708">
    <property type="entry name" value="DUF5648"/>
</dbReference>
<gene>
    <name evidence="7" type="ORF">AJ89_10415</name>
</gene>
<keyword evidence="4" id="KW-0732">Signal</keyword>
<sequence length="1099" mass="121413">MEKSFFLKSTLGLFLLVSLSSVAFADDASYQTGADTGVSKLPAMVSKVDSVTDQTIKGLDLTSYQAEIAAGVKFYDFNGGLLDGNGLMELLKNNGVNYVNLKVAVNPFDANGNTYGQGQPTLQNAIKTAVLAQNAGLKVNFTLLFSDAYTSDDVQKAPKNWPSDDEKLHSQVTAYIDDVISQLNNNKVLPNMITVGNQINYKFSDKTDWPTITMLLKSVTDAIHEKLPTTLIGIGLGKPNSYWSTPIWQLNNAGIHYDVVVANINPAWNSMDDIVDAKNVVLSAGKKLTVGSVTYPFTDQDSDGKQNDSLASDILNKNIGTISPQGQATYLQNLFKTVTSGNNNSDAGVFYGDATWIAVKPGSSIGYQANKDASNSFGTGWASQYASGYIDGADQYWGGNTQDNQALFDDLGKPLQTLTIFKQISDANNSNNTPNDDPNAAQKDPYEFGGDTGLKDQKVVINKIPSMTDQAIRGVDVSSYQSLKDAGVKFYDYNGNEESLMKVLADQGVNYIRIRIWNDPKSASGQYYGGGNNDVAQDLKIAQEASQYGIKILLDFHYSDFWADPAQQILPKAWKGHSQDQLKQDVYNFTTDTLKKFKDAGSNIGMVQIGNEITNGIMGQTTNRDAGESYKGVWLNADKRNKVIRYLRSASKAVRDEDKDTLITVHIETPEIPKYNDIMSALKDGHVDYDVLGSSYYPFWSVSAKSNTPDTLNKVASLAEEKYGKLFAVMETAWVNSLKNGDSTPNSIGESQNNWTNTKDFSVGPQGQVDELESLYNNLMSHNNGLGAFYWEPAWIPTVAGWRNGEKDKENAEKFGSGWASSGAIGYFPDNKLYYLGKPAWGGSSWDNQALFDIEGHPLQSLKFYKDAGNENKEQLTRLEFVNQDNDIVKTVFNKTEVGKEVNISYPAIDGYKISDNSRSYNTQATADGIKTVQVKVVKDTPNNNNNNNNNTNNNNNNNKQDNQSIYRMYNKNAGQHHYTGSLFESQSLRKAGWSYEGIGWISPNKGNNVYRVYNPNSGEHLYTSSAFEKNSIVKLGWKYEGVSWHSGGKIPVYRLFNPKATGKQESHHYTLNTYERNNLIRLGWKSDGVAWNALKASK</sequence>
<reference evidence="7" key="1">
    <citation type="journal article" date="2016" name="Appl. Microbiol. Biotechnol.">
        <title>Adhesion of the genome-sequenced Lactococcus lactis subsp. cremoris IBB477 strain is mediated by specific molecular determinants.</title>
        <authorList>
            <person name="Radziwill-Bienkowska J.M."/>
            <person name="Le D.T."/>
            <person name="Szczesny P."/>
            <person name="Duviau M.P."/>
            <person name="Aleksandrzak-Piekarczyk T."/>
            <person name="Loubiere P."/>
            <person name="Mercier-Bonin M."/>
            <person name="Bardowski J.K."/>
            <person name="Kowalczyk M."/>
        </authorList>
    </citation>
    <scope>NUCLEOTIDE SEQUENCE [LARGE SCALE GENOMIC DNA]</scope>
    <source>
        <strain evidence="7">IBB477</strain>
    </source>
</reference>
<dbReference type="InterPro" id="IPR011683">
    <property type="entry name" value="Glyco_hydro_53"/>
</dbReference>
<feature type="region of interest" description="Disordered" evidence="5">
    <location>
        <begin position="426"/>
        <end position="445"/>
    </location>
</feature>
<comment type="catalytic activity">
    <reaction evidence="4">
        <text>The enzyme specifically hydrolyzes (1-&gt;4)-beta-D-galactosidic linkages in type I arabinogalactans.</text>
        <dbReference type="EC" id="3.2.1.89"/>
    </reaction>
</comment>
<feature type="chain" id="PRO_5009362865" description="Arabinogalactan endo-beta-1,4-galactanase" evidence="4">
    <location>
        <begin position="26"/>
        <end position="1099"/>
    </location>
</feature>
<dbReference type="Gene3D" id="3.20.20.80">
    <property type="entry name" value="Glycosidases"/>
    <property type="match status" value="2"/>
</dbReference>
<feature type="compositionally biased region" description="Low complexity" evidence="5">
    <location>
        <begin position="943"/>
        <end position="959"/>
    </location>
</feature>
<feature type="region of interest" description="Disordered" evidence="5">
    <location>
        <begin position="940"/>
        <end position="962"/>
    </location>
</feature>
<evidence type="ECO:0000256" key="5">
    <source>
        <dbReference type="SAM" id="MobiDB-lite"/>
    </source>
</evidence>
<protein>
    <recommendedName>
        <fullName evidence="4">Arabinogalactan endo-beta-1,4-galactanase</fullName>
        <ecNumber evidence="4">3.2.1.89</ecNumber>
    </recommendedName>
</protein>
<evidence type="ECO:0000256" key="2">
    <source>
        <dbReference type="ARBA" id="ARBA00022801"/>
    </source>
</evidence>
<dbReference type="Pfam" id="PF18885">
    <property type="entry name" value="DUF5648"/>
    <property type="match status" value="1"/>
</dbReference>
<comment type="caution">
    <text evidence="7">The sequence shown here is derived from an EMBL/GenBank/DDBJ whole genome shotgun (WGS) entry which is preliminary data.</text>
</comment>
<dbReference type="GO" id="GO:0015926">
    <property type="term" value="F:glucosidase activity"/>
    <property type="evidence" value="ECO:0007669"/>
    <property type="project" value="InterPro"/>
</dbReference>
<accession>A0A1E7G2C6</accession>
<dbReference type="GO" id="GO:0031218">
    <property type="term" value="F:arabinogalactan endo-1,4-beta-galactosidase activity"/>
    <property type="evidence" value="ECO:0007669"/>
    <property type="project" value="UniProtKB-EC"/>
</dbReference>
<feature type="domain" description="DUF5648" evidence="6">
    <location>
        <begin position="966"/>
        <end position="1094"/>
    </location>
</feature>
<dbReference type="AlphaFoldDB" id="A0A1E7G2C6"/>
<dbReference type="PANTHER" id="PTHR34983:SF2">
    <property type="entry name" value="ENDO-BETA-1,4-GALACTANASE"/>
    <property type="match status" value="1"/>
</dbReference>
<evidence type="ECO:0000256" key="3">
    <source>
        <dbReference type="ARBA" id="ARBA00023295"/>
    </source>
</evidence>
<dbReference type="Proteomes" id="UP000176236">
    <property type="component" value="Chromosome"/>
</dbReference>
<dbReference type="RefSeq" id="WP_052719844.1">
    <property type="nucleotide sequence ID" value="NZ_CM007353.1"/>
</dbReference>
<evidence type="ECO:0000259" key="6">
    <source>
        <dbReference type="Pfam" id="PF18885"/>
    </source>
</evidence>
<comment type="similarity">
    <text evidence="1 4">Belongs to the glycosyl hydrolase 53 family.</text>
</comment>
<dbReference type="InterPro" id="IPR017853">
    <property type="entry name" value="GH"/>
</dbReference>
<evidence type="ECO:0000313" key="7">
    <source>
        <dbReference type="EMBL" id="OEU39128.1"/>
    </source>
</evidence>
<keyword evidence="2 4" id="KW-0378">Hydrolase</keyword>
<organism evidence="7">
    <name type="scientific">Lactococcus cremoris subsp. cremoris IBB477</name>
    <dbReference type="NCBI Taxonomy" id="1449093"/>
    <lineage>
        <taxon>Bacteria</taxon>
        <taxon>Bacillati</taxon>
        <taxon>Bacillota</taxon>
        <taxon>Bacilli</taxon>
        <taxon>Lactobacillales</taxon>
        <taxon>Streptococcaceae</taxon>
        <taxon>Lactococcus</taxon>
        <taxon>Lactococcus cremoris subsp. cremoris</taxon>
    </lineage>
</organism>
<name>A0A1E7G2C6_LACLC</name>
<proteinExistence type="inferred from homology"/>
<evidence type="ECO:0000256" key="1">
    <source>
        <dbReference type="ARBA" id="ARBA00010687"/>
    </source>
</evidence>
<evidence type="ECO:0000256" key="4">
    <source>
        <dbReference type="RuleBase" id="RU361192"/>
    </source>
</evidence>
<dbReference type="Pfam" id="PF07745">
    <property type="entry name" value="Glyco_hydro_53"/>
    <property type="match status" value="2"/>
</dbReference>
<dbReference type="EC" id="3.2.1.89" evidence="4"/>
<dbReference type="EMBL" id="JMMZ01000029">
    <property type="protein sequence ID" value="OEU39128.1"/>
    <property type="molecule type" value="Genomic_DNA"/>
</dbReference>